<dbReference type="Proteomes" id="UP000076989">
    <property type="component" value="Unassembled WGS sequence"/>
</dbReference>
<dbReference type="GO" id="GO:0004309">
    <property type="term" value="F:exopolyphosphatase activity"/>
    <property type="evidence" value="ECO:0007669"/>
    <property type="project" value="UniProtKB-EC"/>
</dbReference>
<dbReference type="GeneID" id="77217359"/>
<evidence type="ECO:0000259" key="5">
    <source>
        <dbReference type="Pfam" id="PF02541"/>
    </source>
</evidence>
<evidence type="ECO:0000313" key="8">
    <source>
        <dbReference type="EMBL" id="KZV01585.1"/>
    </source>
</evidence>
<accession>A0A0G9F9D4</accession>
<keyword evidence="3 9" id="KW-0378">Hydrolase</keyword>
<evidence type="ECO:0000256" key="2">
    <source>
        <dbReference type="ARBA" id="ARBA00012451"/>
    </source>
</evidence>
<comment type="similarity">
    <text evidence="1">Belongs to the GppA/Ppx family.</text>
</comment>
<dbReference type="GO" id="GO:0006793">
    <property type="term" value="P:phosphorus metabolic process"/>
    <property type="evidence" value="ECO:0007669"/>
    <property type="project" value="InterPro"/>
</dbReference>
<dbReference type="EMBL" id="MCOL01000001">
    <property type="protein sequence ID" value="ODO60877.1"/>
    <property type="molecule type" value="Genomic_DNA"/>
</dbReference>
<reference evidence="9 13" key="2">
    <citation type="submission" date="2016-08" db="EMBL/GenBank/DDBJ databases">
        <title>Genome sequencing of Lactobacillus plantarum JSA22, isolated from fermented soybean paste.</title>
        <authorList>
            <person name="Choi H.S."/>
        </authorList>
    </citation>
    <scope>NUCLEOTIDE SEQUENCE [LARGE SCALE GENOMIC DNA]</scope>
    <source>
        <strain evidence="9 13">JSA22</strain>
    </source>
</reference>
<dbReference type="KEGG" id="lpb:SH83_03415"/>
<evidence type="ECO:0000256" key="1">
    <source>
        <dbReference type="ARBA" id="ARBA00007125"/>
    </source>
</evidence>
<protein>
    <recommendedName>
        <fullName evidence="2">exopolyphosphatase</fullName>
        <ecNumber evidence="2">3.6.1.11</ecNumber>
    </recommendedName>
</protein>
<dbReference type="EMBL" id="LUWI01000037">
    <property type="protein sequence ID" value="KZU01629.1"/>
    <property type="molecule type" value="Genomic_DNA"/>
</dbReference>
<dbReference type="Proteomes" id="UP000076872">
    <property type="component" value="Unassembled WGS sequence"/>
</dbReference>
<gene>
    <name evidence="7" type="ORF">Lp19_2246</name>
    <name evidence="9" type="ORF">LPJSA22_00826</name>
    <name evidence="8" type="ORF">NAB2_2205</name>
    <name evidence="6" type="ORF">Nizo2260_2869</name>
</gene>
<dbReference type="Proteomes" id="UP000076882">
    <property type="component" value="Unassembled WGS sequence"/>
</dbReference>
<organism evidence="9 13">
    <name type="scientific">Lactiplantibacillus plantarum</name>
    <name type="common">Lactobacillus plantarum</name>
    <dbReference type="NCBI Taxonomy" id="1590"/>
    <lineage>
        <taxon>Bacteria</taxon>
        <taxon>Bacillati</taxon>
        <taxon>Bacillota</taxon>
        <taxon>Bacilli</taxon>
        <taxon>Lactobacillales</taxon>
        <taxon>Lactobacillaceae</taxon>
        <taxon>Lactiplantibacillus</taxon>
    </lineage>
</organism>
<dbReference type="NCBIfam" id="TIGR03706">
    <property type="entry name" value="exo_poly_only"/>
    <property type="match status" value="1"/>
</dbReference>
<dbReference type="PANTHER" id="PTHR30005:SF0">
    <property type="entry name" value="RETROGRADE REGULATION PROTEIN 2"/>
    <property type="match status" value="1"/>
</dbReference>
<evidence type="ECO:0000313" key="11">
    <source>
        <dbReference type="Proteomes" id="UP000076882"/>
    </source>
</evidence>
<evidence type="ECO:0000313" key="10">
    <source>
        <dbReference type="Proteomes" id="UP000076872"/>
    </source>
</evidence>
<dbReference type="Gene3D" id="3.30.420.40">
    <property type="match status" value="1"/>
</dbReference>
<dbReference type="RefSeq" id="WP_003641094.1">
    <property type="nucleotide sequence ID" value="NZ_AP018405.1"/>
</dbReference>
<dbReference type="InterPro" id="IPR050273">
    <property type="entry name" value="GppA/Ppx_hydrolase"/>
</dbReference>
<dbReference type="PATRIC" id="fig|1590.142.peg.698"/>
<dbReference type="CDD" id="cd24052">
    <property type="entry name" value="ASKHA_NBD_HpPPX-GppA-like"/>
    <property type="match status" value="1"/>
</dbReference>
<dbReference type="AlphaFoldDB" id="A0A0G9F9D4"/>
<dbReference type="InterPro" id="IPR022371">
    <property type="entry name" value="Exopolyphosphatase"/>
</dbReference>
<evidence type="ECO:0000313" key="9">
    <source>
        <dbReference type="EMBL" id="ODO60877.1"/>
    </source>
</evidence>
<dbReference type="SUPFAM" id="SSF53067">
    <property type="entry name" value="Actin-like ATPase domain"/>
    <property type="match status" value="2"/>
</dbReference>
<evidence type="ECO:0000313" key="7">
    <source>
        <dbReference type="EMBL" id="KZU94272.1"/>
    </source>
</evidence>
<dbReference type="EMBL" id="LUXO01000033">
    <property type="protein sequence ID" value="KZV01585.1"/>
    <property type="molecule type" value="Genomic_DNA"/>
</dbReference>
<dbReference type="EMBL" id="LUXM01000033">
    <property type="protein sequence ID" value="KZU94272.1"/>
    <property type="molecule type" value="Genomic_DNA"/>
</dbReference>
<evidence type="ECO:0000313" key="13">
    <source>
        <dbReference type="Proteomes" id="UP000094892"/>
    </source>
</evidence>
<evidence type="ECO:0000313" key="6">
    <source>
        <dbReference type="EMBL" id="KZU01629.1"/>
    </source>
</evidence>
<evidence type="ECO:0000256" key="4">
    <source>
        <dbReference type="ARBA" id="ARBA00047607"/>
    </source>
</evidence>
<sequence>MENFAVIDLGSNSCRMTITQIQEDGSYAVTHRLKEMVRLSENENATDTPTLQAEAIDRTIAALKSFAAVYKDLPNLTIKAVATAATRKASNQKKFLKRVKNDVGLDIEVIPGTTEAYYDYLGVVNTLPTTNCVMVDTGGGSCELVLIVNGQAKDLISLPIGAVSLSEKFGLNDQVTASQLFKTMTFVDKIFNSVWWLRNGLNLPLVCLGGSNRTLAKINRRKCNILNFEDIHGYRLRDNAIYDTFNTVISQDAAGRAAIPGLAKDRADIIVGGMIPAISLMRFLDSDRMIFSQNGLREGILFEHLTALAEQSAKVSE</sequence>
<comment type="catalytic activity">
    <reaction evidence="4">
        <text>[phosphate](n) + H2O = [phosphate](n-1) + phosphate + H(+)</text>
        <dbReference type="Rhea" id="RHEA:21528"/>
        <dbReference type="Rhea" id="RHEA-COMP:9859"/>
        <dbReference type="Rhea" id="RHEA-COMP:14279"/>
        <dbReference type="ChEBI" id="CHEBI:15377"/>
        <dbReference type="ChEBI" id="CHEBI:15378"/>
        <dbReference type="ChEBI" id="CHEBI:16838"/>
        <dbReference type="ChEBI" id="CHEBI:43474"/>
        <dbReference type="EC" id="3.6.1.11"/>
    </reaction>
</comment>
<name>A0A0G9F9D4_LACPN</name>
<dbReference type="EC" id="3.6.1.11" evidence="2"/>
<dbReference type="OMA" id="IGCVRMT"/>
<dbReference type="Pfam" id="PF02541">
    <property type="entry name" value="Ppx-GppA"/>
    <property type="match status" value="1"/>
</dbReference>
<dbReference type="InterPro" id="IPR043129">
    <property type="entry name" value="ATPase_NBD"/>
</dbReference>
<dbReference type="PANTHER" id="PTHR30005">
    <property type="entry name" value="EXOPOLYPHOSPHATASE"/>
    <property type="match status" value="1"/>
</dbReference>
<dbReference type="Proteomes" id="UP000094892">
    <property type="component" value="Unassembled WGS sequence"/>
</dbReference>
<feature type="domain" description="Ppx/GppA phosphatase N-terminal" evidence="5">
    <location>
        <begin position="23"/>
        <end position="305"/>
    </location>
</feature>
<evidence type="ECO:0000313" key="12">
    <source>
        <dbReference type="Proteomes" id="UP000076989"/>
    </source>
</evidence>
<evidence type="ECO:0000256" key="3">
    <source>
        <dbReference type="ARBA" id="ARBA00022801"/>
    </source>
</evidence>
<proteinExistence type="inferred from homology"/>
<comment type="caution">
    <text evidence="9">The sequence shown here is derived from an EMBL/GenBank/DDBJ whole genome shotgun (WGS) entry which is preliminary data.</text>
</comment>
<dbReference type="Gene3D" id="3.30.420.150">
    <property type="entry name" value="Exopolyphosphatase. Domain 2"/>
    <property type="match status" value="1"/>
</dbReference>
<dbReference type="InterPro" id="IPR003695">
    <property type="entry name" value="Ppx_GppA_N"/>
</dbReference>
<reference evidence="10 11" key="1">
    <citation type="submission" date="2016-03" db="EMBL/GenBank/DDBJ databases">
        <title>Comparative genomics of 54 Lactobacillus plantarum strains reveals genomic uncoupling from niche constraints.</title>
        <authorList>
            <person name="Martino M.E."/>
        </authorList>
    </citation>
    <scope>NUCLEOTIDE SEQUENCE [LARGE SCALE GENOMIC DNA]</scope>
    <source>
        <strain evidence="7 11">19.1</strain>
        <strain evidence="8 10">NAB2</strain>
        <strain evidence="6 12">Nizo2260</strain>
    </source>
</reference>